<feature type="region of interest" description="Disordered" evidence="1">
    <location>
        <begin position="1"/>
        <end position="29"/>
    </location>
</feature>
<gene>
    <name evidence="2" type="ORF">PLEPLA_LOCUS5309</name>
</gene>
<feature type="compositionally biased region" description="Acidic residues" evidence="1">
    <location>
        <begin position="170"/>
        <end position="179"/>
    </location>
</feature>
<dbReference type="EMBL" id="CADEAL010000268">
    <property type="protein sequence ID" value="CAB1417504.1"/>
    <property type="molecule type" value="Genomic_DNA"/>
</dbReference>
<dbReference type="Proteomes" id="UP001153269">
    <property type="component" value="Unassembled WGS sequence"/>
</dbReference>
<evidence type="ECO:0000313" key="2">
    <source>
        <dbReference type="EMBL" id="CAB1417504.1"/>
    </source>
</evidence>
<dbReference type="AlphaFoldDB" id="A0A9N7TRY1"/>
<evidence type="ECO:0000256" key="1">
    <source>
        <dbReference type="SAM" id="MobiDB-lite"/>
    </source>
</evidence>
<protein>
    <submittedName>
        <fullName evidence="2">Uncharacterized protein</fullName>
    </submittedName>
</protein>
<keyword evidence="3" id="KW-1185">Reference proteome</keyword>
<name>A0A9N7TRY1_PLEPL</name>
<evidence type="ECO:0000313" key="3">
    <source>
        <dbReference type="Proteomes" id="UP001153269"/>
    </source>
</evidence>
<sequence>MREQRGLRRLRGRNHTTLLPRSPEGQRNPFKVVTSPGEITVFLHRASVPRCLVIVPRFMSTLATGARRRNTVAVDIQRLGLGPVEPLLYSHSGDHGSDQSALTLTTSGVHRGSDGLPFSPLGKVLRISPVGIFIVLLRCHGTNVMCQSTSRLSLISDCGDNDRDVRFDDECGDTDDDRDEAPGGVTVKTTEL</sequence>
<comment type="caution">
    <text evidence="2">The sequence shown here is derived from an EMBL/GenBank/DDBJ whole genome shotgun (WGS) entry which is preliminary data.</text>
</comment>
<feature type="region of interest" description="Disordered" evidence="1">
    <location>
        <begin position="169"/>
        <end position="192"/>
    </location>
</feature>
<organism evidence="2 3">
    <name type="scientific">Pleuronectes platessa</name>
    <name type="common">European plaice</name>
    <dbReference type="NCBI Taxonomy" id="8262"/>
    <lineage>
        <taxon>Eukaryota</taxon>
        <taxon>Metazoa</taxon>
        <taxon>Chordata</taxon>
        <taxon>Craniata</taxon>
        <taxon>Vertebrata</taxon>
        <taxon>Euteleostomi</taxon>
        <taxon>Actinopterygii</taxon>
        <taxon>Neopterygii</taxon>
        <taxon>Teleostei</taxon>
        <taxon>Neoteleostei</taxon>
        <taxon>Acanthomorphata</taxon>
        <taxon>Carangaria</taxon>
        <taxon>Pleuronectiformes</taxon>
        <taxon>Pleuronectoidei</taxon>
        <taxon>Pleuronectidae</taxon>
        <taxon>Pleuronectes</taxon>
    </lineage>
</organism>
<proteinExistence type="predicted"/>
<accession>A0A9N7TRY1</accession>
<reference evidence="2" key="1">
    <citation type="submission" date="2020-03" db="EMBL/GenBank/DDBJ databases">
        <authorList>
            <person name="Weist P."/>
        </authorList>
    </citation>
    <scope>NUCLEOTIDE SEQUENCE</scope>
</reference>